<dbReference type="InterPro" id="IPR050832">
    <property type="entry name" value="Bact_Acetyltransf"/>
</dbReference>
<evidence type="ECO:0000259" key="3">
    <source>
        <dbReference type="PROSITE" id="PS51186"/>
    </source>
</evidence>
<sequence>MVIIREMDISDYRDVLNLWTQSEGMTLRDADSEENITAYLKRNQGLSFVACDNDKIVGAVLVGTDGRRGYLQHLTVSPSHQSQGIGRQLVENVVSALSCIGISKTHLFVHSGNVNAQQFYLNMGWFPRDEVRMFSFNSSKNIDV</sequence>
<accession>A0A0B9H1A4</accession>
<organism evidence="4 5">
    <name type="scientific">Photobacterium gaetbulicola</name>
    <dbReference type="NCBI Taxonomy" id="1295392"/>
    <lineage>
        <taxon>Bacteria</taxon>
        <taxon>Pseudomonadati</taxon>
        <taxon>Pseudomonadota</taxon>
        <taxon>Gammaproteobacteria</taxon>
        <taxon>Vibrionales</taxon>
        <taxon>Vibrionaceae</taxon>
        <taxon>Photobacterium</taxon>
    </lineage>
</organism>
<dbReference type="RefSeq" id="WP_039459053.1">
    <property type="nucleotide sequence ID" value="NZ_JWLZ01000054.1"/>
</dbReference>
<evidence type="ECO:0000313" key="5">
    <source>
        <dbReference type="Proteomes" id="UP000031278"/>
    </source>
</evidence>
<keyword evidence="2" id="KW-0012">Acyltransferase</keyword>
<comment type="caution">
    <text evidence="4">The sequence shown here is derived from an EMBL/GenBank/DDBJ whole genome shotgun (WGS) entry which is preliminary data.</text>
</comment>
<dbReference type="InterPro" id="IPR000182">
    <property type="entry name" value="GNAT_dom"/>
</dbReference>
<dbReference type="Gene3D" id="3.40.630.30">
    <property type="match status" value="1"/>
</dbReference>
<dbReference type="EMBL" id="JWLZ01000054">
    <property type="protein sequence ID" value="KHT64696.1"/>
    <property type="molecule type" value="Genomic_DNA"/>
</dbReference>
<dbReference type="Proteomes" id="UP000031278">
    <property type="component" value="Unassembled WGS sequence"/>
</dbReference>
<reference evidence="4 5" key="1">
    <citation type="submission" date="2014-12" db="EMBL/GenBank/DDBJ databases">
        <title>Genome sequencing of Photobacterium gaetbulicola AD005a.</title>
        <authorList>
            <person name="Adrian T.G.S."/>
            <person name="Chan K.G."/>
        </authorList>
    </citation>
    <scope>NUCLEOTIDE SEQUENCE [LARGE SCALE GENOMIC DNA]</scope>
    <source>
        <strain evidence="4 5">AD005a</strain>
    </source>
</reference>
<dbReference type="Pfam" id="PF00583">
    <property type="entry name" value="Acetyltransf_1"/>
    <property type="match status" value="1"/>
</dbReference>
<evidence type="ECO:0000256" key="1">
    <source>
        <dbReference type="ARBA" id="ARBA00022679"/>
    </source>
</evidence>
<dbReference type="InterPro" id="IPR016181">
    <property type="entry name" value="Acyl_CoA_acyltransferase"/>
</dbReference>
<evidence type="ECO:0000256" key="2">
    <source>
        <dbReference type="ARBA" id="ARBA00023315"/>
    </source>
</evidence>
<dbReference type="AlphaFoldDB" id="A0A0B9H1A4"/>
<dbReference type="CDD" id="cd04301">
    <property type="entry name" value="NAT_SF"/>
    <property type="match status" value="1"/>
</dbReference>
<name>A0A0B9H1A4_9GAMM</name>
<protein>
    <submittedName>
        <fullName evidence="4">GCN5 family acetyltransferase</fullName>
    </submittedName>
</protein>
<keyword evidence="1 4" id="KW-0808">Transferase</keyword>
<dbReference type="SUPFAM" id="SSF55729">
    <property type="entry name" value="Acyl-CoA N-acyltransferases (Nat)"/>
    <property type="match status" value="1"/>
</dbReference>
<evidence type="ECO:0000313" key="4">
    <source>
        <dbReference type="EMBL" id="KHT64696.1"/>
    </source>
</evidence>
<proteinExistence type="predicted"/>
<dbReference type="PANTHER" id="PTHR43877:SF2">
    <property type="entry name" value="AMINOALKYLPHOSPHONATE N-ACETYLTRANSFERASE-RELATED"/>
    <property type="match status" value="1"/>
</dbReference>
<dbReference type="GO" id="GO:0016747">
    <property type="term" value="F:acyltransferase activity, transferring groups other than amino-acyl groups"/>
    <property type="evidence" value="ECO:0007669"/>
    <property type="project" value="InterPro"/>
</dbReference>
<feature type="domain" description="N-acetyltransferase" evidence="3">
    <location>
        <begin position="2"/>
        <end position="144"/>
    </location>
</feature>
<dbReference type="PROSITE" id="PS51186">
    <property type="entry name" value="GNAT"/>
    <property type="match status" value="1"/>
</dbReference>
<dbReference type="PANTHER" id="PTHR43877">
    <property type="entry name" value="AMINOALKYLPHOSPHONATE N-ACETYLTRANSFERASE-RELATED-RELATED"/>
    <property type="match status" value="1"/>
</dbReference>
<gene>
    <name evidence="4" type="ORF">RJ45_05055</name>
</gene>